<dbReference type="InterPro" id="IPR005135">
    <property type="entry name" value="Endo/exonuclease/phosphatase"/>
</dbReference>
<evidence type="ECO:0000256" key="8">
    <source>
        <dbReference type="ARBA" id="ARBA00022842"/>
    </source>
</evidence>
<evidence type="ECO:0000313" key="11">
    <source>
        <dbReference type="EMBL" id="KAJ1122187.1"/>
    </source>
</evidence>
<dbReference type="SUPFAM" id="SSF56219">
    <property type="entry name" value="DNase I-like"/>
    <property type="match status" value="1"/>
</dbReference>
<evidence type="ECO:0000256" key="4">
    <source>
        <dbReference type="ARBA" id="ARBA00012115"/>
    </source>
</evidence>
<comment type="cofactor">
    <cofactor evidence="2">
        <name>Mg(2+)</name>
        <dbReference type="ChEBI" id="CHEBI:18420"/>
    </cofactor>
</comment>
<dbReference type="AlphaFoldDB" id="A0AAV7P1R0"/>
<keyword evidence="5" id="KW-0479">Metal-binding</keyword>
<protein>
    <recommendedName>
        <fullName evidence="4">exodeoxyribonuclease III</fullName>
        <ecNumber evidence="4">3.1.11.2</ecNumber>
    </recommendedName>
</protein>
<dbReference type="InterPro" id="IPR036691">
    <property type="entry name" value="Endo/exonu/phosph_ase_sf"/>
</dbReference>
<dbReference type="GO" id="GO:0046872">
    <property type="term" value="F:metal ion binding"/>
    <property type="evidence" value="ECO:0007669"/>
    <property type="project" value="UniProtKB-KW"/>
</dbReference>
<dbReference type="PANTHER" id="PTHR22748:SF4">
    <property type="entry name" value="DNA-(APURINIC OR APYRIMIDINIC SITE) ENDONUCLEASE 2"/>
    <property type="match status" value="1"/>
</dbReference>
<evidence type="ECO:0000256" key="9">
    <source>
        <dbReference type="ARBA" id="ARBA00023204"/>
    </source>
</evidence>
<accession>A0AAV7P1R0</accession>
<dbReference type="PANTHER" id="PTHR22748">
    <property type="entry name" value="AP ENDONUCLEASE"/>
    <property type="match status" value="1"/>
</dbReference>
<keyword evidence="7" id="KW-0378">Hydrolase</keyword>
<dbReference type="Gene3D" id="3.60.10.10">
    <property type="entry name" value="Endonuclease/exonuclease/phosphatase"/>
    <property type="match status" value="1"/>
</dbReference>
<comment type="similarity">
    <text evidence="3">Belongs to the DNA repair enzymes AP/ExoA family.</text>
</comment>
<dbReference type="InterPro" id="IPR004808">
    <property type="entry name" value="AP_endonuc_1"/>
</dbReference>
<comment type="catalytic activity">
    <reaction evidence="1">
        <text>Exonucleolytic cleavage in the 3'- to 5'-direction to yield nucleoside 5'-phosphates.</text>
        <dbReference type="EC" id="3.1.11.2"/>
    </reaction>
</comment>
<evidence type="ECO:0000313" key="12">
    <source>
        <dbReference type="Proteomes" id="UP001066276"/>
    </source>
</evidence>
<dbReference type="GO" id="GO:0008081">
    <property type="term" value="F:phosphoric diester hydrolase activity"/>
    <property type="evidence" value="ECO:0007669"/>
    <property type="project" value="TreeGrafter"/>
</dbReference>
<dbReference type="GO" id="GO:0006284">
    <property type="term" value="P:base-excision repair"/>
    <property type="evidence" value="ECO:0007669"/>
    <property type="project" value="TreeGrafter"/>
</dbReference>
<organism evidence="11 12">
    <name type="scientific">Pleurodeles waltl</name>
    <name type="common">Iberian ribbed newt</name>
    <dbReference type="NCBI Taxonomy" id="8319"/>
    <lineage>
        <taxon>Eukaryota</taxon>
        <taxon>Metazoa</taxon>
        <taxon>Chordata</taxon>
        <taxon>Craniata</taxon>
        <taxon>Vertebrata</taxon>
        <taxon>Euteleostomi</taxon>
        <taxon>Amphibia</taxon>
        <taxon>Batrachia</taxon>
        <taxon>Caudata</taxon>
        <taxon>Salamandroidea</taxon>
        <taxon>Salamandridae</taxon>
        <taxon>Pleurodelinae</taxon>
        <taxon>Pleurodeles</taxon>
    </lineage>
</organism>
<dbReference type="Proteomes" id="UP001066276">
    <property type="component" value="Chromosome 7"/>
</dbReference>
<dbReference type="EMBL" id="JANPWB010000011">
    <property type="protein sequence ID" value="KAJ1122187.1"/>
    <property type="molecule type" value="Genomic_DNA"/>
</dbReference>
<keyword evidence="6" id="KW-0227">DNA damage</keyword>
<evidence type="ECO:0000256" key="5">
    <source>
        <dbReference type="ARBA" id="ARBA00022723"/>
    </source>
</evidence>
<name>A0AAV7P1R0_PLEWA</name>
<dbReference type="GO" id="GO:0003906">
    <property type="term" value="F:DNA-(apurinic or apyrimidinic site) endonuclease activity"/>
    <property type="evidence" value="ECO:0007669"/>
    <property type="project" value="TreeGrafter"/>
</dbReference>
<dbReference type="EC" id="3.1.11.2" evidence="4"/>
<keyword evidence="8" id="KW-0460">Magnesium</keyword>
<reference evidence="11" key="1">
    <citation type="journal article" date="2022" name="bioRxiv">
        <title>Sequencing and chromosome-scale assembly of the giantPleurodeles waltlgenome.</title>
        <authorList>
            <person name="Brown T."/>
            <person name="Elewa A."/>
            <person name="Iarovenko S."/>
            <person name="Subramanian E."/>
            <person name="Araus A.J."/>
            <person name="Petzold A."/>
            <person name="Susuki M."/>
            <person name="Suzuki K.-i.T."/>
            <person name="Hayashi T."/>
            <person name="Toyoda A."/>
            <person name="Oliveira C."/>
            <person name="Osipova E."/>
            <person name="Leigh N.D."/>
            <person name="Simon A."/>
            <person name="Yun M.H."/>
        </authorList>
    </citation>
    <scope>NUCLEOTIDE SEQUENCE</scope>
    <source>
        <strain evidence="11">20211129_DDA</strain>
        <tissue evidence="11">Liver</tissue>
    </source>
</reference>
<dbReference type="GO" id="GO:0005634">
    <property type="term" value="C:nucleus"/>
    <property type="evidence" value="ECO:0007669"/>
    <property type="project" value="TreeGrafter"/>
</dbReference>
<dbReference type="Pfam" id="PF03372">
    <property type="entry name" value="Exo_endo_phos"/>
    <property type="match status" value="1"/>
</dbReference>
<evidence type="ECO:0000256" key="3">
    <source>
        <dbReference type="ARBA" id="ARBA00007092"/>
    </source>
</evidence>
<evidence type="ECO:0000259" key="10">
    <source>
        <dbReference type="Pfam" id="PF03372"/>
    </source>
</evidence>
<proteinExistence type="inferred from homology"/>
<keyword evidence="9" id="KW-0234">DNA repair</keyword>
<evidence type="ECO:0000256" key="1">
    <source>
        <dbReference type="ARBA" id="ARBA00000493"/>
    </source>
</evidence>
<keyword evidence="12" id="KW-1185">Reference proteome</keyword>
<dbReference type="GO" id="GO:0008311">
    <property type="term" value="F:double-stranded DNA 3'-5' DNA exonuclease activity"/>
    <property type="evidence" value="ECO:0007669"/>
    <property type="project" value="UniProtKB-EC"/>
</dbReference>
<evidence type="ECO:0000256" key="2">
    <source>
        <dbReference type="ARBA" id="ARBA00001946"/>
    </source>
</evidence>
<evidence type="ECO:0000256" key="7">
    <source>
        <dbReference type="ARBA" id="ARBA00022801"/>
    </source>
</evidence>
<feature type="domain" description="Endonuclease/exonuclease/phosphatase" evidence="10">
    <location>
        <begin position="5"/>
        <end position="140"/>
    </location>
</feature>
<gene>
    <name evidence="11" type="ORF">NDU88_000690</name>
</gene>
<sequence length="188" mass="21349">MTTVLSLNVRGLNAAVKCQALLIQLRDAQADLCLLQETHLVRADWKGLRSRWFDRQSHTSGPGRGAGVATLLATSFLGRVPVLQAEIPGRLLFLHIDLRGHRLTIANIYGPNEQQESFLRDTLGRIMATPDEDIVLGGDFIIVPDTLLDRSDQRYDQTGAFSRDFRDWVNEARLTDIWRRQYTTERAY</sequence>
<comment type="caution">
    <text evidence="11">The sequence shown here is derived from an EMBL/GenBank/DDBJ whole genome shotgun (WGS) entry which is preliminary data.</text>
</comment>
<evidence type="ECO:0000256" key="6">
    <source>
        <dbReference type="ARBA" id="ARBA00022763"/>
    </source>
</evidence>